<dbReference type="Proteomes" id="UP000178606">
    <property type="component" value="Unassembled WGS sequence"/>
</dbReference>
<comment type="caution">
    <text evidence="3">The sequence shown here is derived from an EMBL/GenBank/DDBJ whole genome shotgun (WGS) entry which is preliminary data.</text>
</comment>
<evidence type="ECO:0000256" key="2">
    <source>
        <dbReference type="ARBA" id="ARBA00023004"/>
    </source>
</evidence>
<evidence type="ECO:0000256" key="1">
    <source>
        <dbReference type="ARBA" id="ARBA00022723"/>
    </source>
</evidence>
<sequence>MARFVNDGFLRFDELAPDNLNRAACAEMEQGLLGVEPMGAPFRSLWPGRAIKKVFCLPEVEGIIHSLVGPDPQYDHHAVHIVDAGHLIGQTWHADAIIDVRTTHFDIQVFYFPHDTPREMGGTMLLPGSHYRRISETDIARYQNFVGQTPLICKAGTVVVVHHGIWHCAQPNRTDRRRYVFKLRLNPTVRQVRLWNTDDLDNPEIPVILNAKHKWYGNEGRIEVVNRIKFWRSLTGNDRFDVLHLLSRIENRPAKEAHAA</sequence>
<keyword evidence="2" id="KW-0408">Iron</keyword>
<dbReference type="Pfam" id="PF05721">
    <property type="entry name" value="PhyH"/>
    <property type="match status" value="1"/>
</dbReference>
<protein>
    <recommendedName>
        <fullName evidence="5">Phytanoyl-CoA dioxygenase</fullName>
    </recommendedName>
</protein>
<dbReference type="InterPro" id="IPR008775">
    <property type="entry name" value="Phytyl_CoA_dOase-like"/>
</dbReference>
<dbReference type="AlphaFoldDB" id="A0A1F6D1Z6"/>
<dbReference type="GO" id="GO:0005506">
    <property type="term" value="F:iron ion binding"/>
    <property type="evidence" value="ECO:0007669"/>
    <property type="project" value="UniProtKB-ARBA"/>
</dbReference>
<accession>A0A1F6D1Z6</accession>
<reference evidence="3 4" key="1">
    <citation type="journal article" date="2016" name="Nat. Commun.">
        <title>Thousands of microbial genomes shed light on interconnected biogeochemical processes in an aquifer system.</title>
        <authorList>
            <person name="Anantharaman K."/>
            <person name="Brown C.T."/>
            <person name="Hug L.A."/>
            <person name="Sharon I."/>
            <person name="Castelle C.J."/>
            <person name="Probst A.J."/>
            <person name="Thomas B.C."/>
            <person name="Singh A."/>
            <person name="Wilkins M.J."/>
            <person name="Karaoz U."/>
            <person name="Brodie E.L."/>
            <person name="Williams K.H."/>
            <person name="Hubbard S.S."/>
            <person name="Banfield J.F."/>
        </authorList>
    </citation>
    <scope>NUCLEOTIDE SEQUENCE [LARGE SCALE GENOMIC DNA]</scope>
    <source>
        <strain evidence="4">RIFCSPLOWO2_12_FULL_64_10</strain>
    </source>
</reference>
<keyword evidence="1" id="KW-0479">Metal-binding</keyword>
<proteinExistence type="predicted"/>
<evidence type="ECO:0000313" key="3">
    <source>
        <dbReference type="EMBL" id="OGG55454.1"/>
    </source>
</evidence>
<evidence type="ECO:0000313" key="4">
    <source>
        <dbReference type="Proteomes" id="UP000178606"/>
    </source>
</evidence>
<gene>
    <name evidence="3" type="ORF">A3F84_15005</name>
</gene>
<dbReference type="PANTHER" id="PTHR20883">
    <property type="entry name" value="PHYTANOYL-COA DIOXYGENASE DOMAIN CONTAINING 1"/>
    <property type="match status" value="1"/>
</dbReference>
<evidence type="ECO:0008006" key="5">
    <source>
        <dbReference type="Google" id="ProtNLM"/>
    </source>
</evidence>
<organism evidence="3 4">
    <name type="scientific">Handelsmanbacteria sp. (strain RIFCSPLOWO2_12_FULL_64_10)</name>
    <dbReference type="NCBI Taxonomy" id="1817868"/>
    <lineage>
        <taxon>Bacteria</taxon>
        <taxon>Candidatus Handelsmaniibacteriota</taxon>
    </lineage>
</organism>
<dbReference type="EMBL" id="MFKF01000077">
    <property type="protein sequence ID" value="OGG55454.1"/>
    <property type="molecule type" value="Genomic_DNA"/>
</dbReference>
<dbReference type="SUPFAM" id="SSF51197">
    <property type="entry name" value="Clavaminate synthase-like"/>
    <property type="match status" value="1"/>
</dbReference>
<dbReference type="GO" id="GO:0016706">
    <property type="term" value="F:2-oxoglutarate-dependent dioxygenase activity"/>
    <property type="evidence" value="ECO:0007669"/>
    <property type="project" value="UniProtKB-ARBA"/>
</dbReference>
<name>A0A1F6D1Z6_HANXR</name>
<dbReference type="PANTHER" id="PTHR20883:SF15">
    <property type="entry name" value="PHYTANOYL-COA DIOXYGENASE DOMAIN-CONTAINING PROTEIN 1"/>
    <property type="match status" value="1"/>
</dbReference>
<dbReference type="Gene3D" id="2.60.120.620">
    <property type="entry name" value="q2cbj1_9rhob like domain"/>
    <property type="match status" value="1"/>
</dbReference>